<feature type="region of interest" description="Disordered" evidence="6">
    <location>
        <begin position="177"/>
        <end position="201"/>
    </location>
</feature>
<evidence type="ECO:0000256" key="6">
    <source>
        <dbReference type="SAM" id="MobiDB-lite"/>
    </source>
</evidence>
<dbReference type="Proteomes" id="UP001168098">
    <property type="component" value="Unassembled WGS sequence"/>
</dbReference>
<dbReference type="EMBL" id="JARBHA010000006">
    <property type="protein sequence ID" value="KAJ9698345.1"/>
    <property type="molecule type" value="Genomic_DNA"/>
</dbReference>
<dbReference type="InterPro" id="IPR016177">
    <property type="entry name" value="DNA-bd_dom_sf"/>
</dbReference>
<keyword evidence="2" id="KW-0805">Transcription regulation</keyword>
<proteinExistence type="predicted"/>
<feature type="compositionally biased region" description="Polar residues" evidence="6">
    <location>
        <begin position="34"/>
        <end position="46"/>
    </location>
</feature>
<reference evidence="8 9" key="1">
    <citation type="journal article" date="2023" name="BMC Biotechnol.">
        <title>Vitis rotundifolia cv Carlos genome sequencing.</title>
        <authorList>
            <person name="Huff M."/>
            <person name="Hulse-Kemp A."/>
            <person name="Scheffler B."/>
            <person name="Youngblood R."/>
            <person name="Simpson S."/>
            <person name="Babiker E."/>
            <person name="Staton M."/>
        </authorList>
    </citation>
    <scope>NUCLEOTIDE SEQUENCE [LARGE SCALE GENOMIC DNA]</scope>
    <source>
        <tissue evidence="8">Leaf</tissue>
    </source>
</reference>
<keyword evidence="5" id="KW-0539">Nucleus</keyword>
<comment type="caution">
    <text evidence="8">The sequence shown here is derived from an EMBL/GenBank/DDBJ whole genome shotgun (WGS) entry which is preliminary data.</text>
</comment>
<dbReference type="GO" id="GO:0005634">
    <property type="term" value="C:nucleus"/>
    <property type="evidence" value="ECO:0007669"/>
    <property type="project" value="UniProtKB-SubCell"/>
</dbReference>
<dbReference type="PANTHER" id="PTHR12396:SF38">
    <property type="entry name" value="METHYL-CPG-BINDING DOMAIN-CONTAINING PROTEIN 7"/>
    <property type="match status" value="1"/>
</dbReference>
<gene>
    <name evidence="8" type="ORF">PVL29_007429</name>
</gene>
<dbReference type="PROSITE" id="PS50982">
    <property type="entry name" value="MBD"/>
    <property type="match status" value="2"/>
</dbReference>
<evidence type="ECO:0000313" key="9">
    <source>
        <dbReference type="Proteomes" id="UP001168098"/>
    </source>
</evidence>
<keyword evidence="4" id="KW-0804">Transcription</keyword>
<keyword evidence="3" id="KW-0238">DNA-binding</keyword>
<evidence type="ECO:0000256" key="4">
    <source>
        <dbReference type="ARBA" id="ARBA00023163"/>
    </source>
</evidence>
<dbReference type="PANTHER" id="PTHR12396">
    <property type="entry name" value="METHYL-CPG BINDING PROTEIN, MBD"/>
    <property type="match status" value="1"/>
</dbReference>
<dbReference type="GO" id="GO:0003677">
    <property type="term" value="F:DNA binding"/>
    <property type="evidence" value="ECO:0007669"/>
    <property type="project" value="UniProtKB-KW"/>
</dbReference>
<evidence type="ECO:0000259" key="7">
    <source>
        <dbReference type="PROSITE" id="PS50982"/>
    </source>
</evidence>
<sequence length="252" mass="29384">MARHKRSGGRRRCRLPRTPLPLKILRPEEEEDPQPQSRNKMAMQIESSTFKLPRDWVVKKVRRASGKSRGLIDKYYYEPETGRQFRSLKSIQKYLTEKMENTPKILGPDKEEEEEQPHQKMAMQIMDPNLELPDNWVFQKRSSSSSQIHKYHYEPRTGRQFQSLKSVQRHLIEANDCTHKPSQNSDASKKNNSSVKVKTSTSHFIKPPKKVNWVLTGPGGDVWSPYINASAVPESIKQTWAKIFMLHVNEKF</sequence>
<feature type="compositionally biased region" description="Basic residues" evidence="6">
    <location>
        <begin position="1"/>
        <end position="15"/>
    </location>
</feature>
<feature type="domain" description="MBD" evidence="7">
    <location>
        <begin position="42"/>
        <end position="115"/>
    </location>
</feature>
<comment type="subcellular location">
    <subcellularLocation>
        <location evidence="1">Nucleus</location>
    </subcellularLocation>
</comment>
<dbReference type="SUPFAM" id="SSF54171">
    <property type="entry name" value="DNA-binding domain"/>
    <property type="match status" value="2"/>
</dbReference>
<accession>A0AA39A0L6</accession>
<feature type="domain" description="MBD" evidence="7">
    <location>
        <begin position="122"/>
        <end position="192"/>
    </location>
</feature>
<name>A0AA39A0L6_VITRO</name>
<feature type="compositionally biased region" description="Low complexity" evidence="6">
    <location>
        <begin position="190"/>
        <end position="201"/>
    </location>
</feature>
<protein>
    <recommendedName>
        <fullName evidence="7">MBD domain-containing protein</fullName>
    </recommendedName>
</protein>
<evidence type="ECO:0000313" key="8">
    <source>
        <dbReference type="EMBL" id="KAJ9698345.1"/>
    </source>
</evidence>
<dbReference type="Gene3D" id="3.30.890.10">
    <property type="entry name" value="Methyl-cpg-binding Protein 2, Chain A"/>
    <property type="match status" value="2"/>
</dbReference>
<dbReference type="Pfam" id="PF01429">
    <property type="entry name" value="MBD"/>
    <property type="match status" value="1"/>
</dbReference>
<dbReference type="InterPro" id="IPR001739">
    <property type="entry name" value="Methyl_CpG_DNA-bd"/>
</dbReference>
<evidence type="ECO:0000256" key="3">
    <source>
        <dbReference type="ARBA" id="ARBA00023125"/>
    </source>
</evidence>
<evidence type="ECO:0000256" key="1">
    <source>
        <dbReference type="ARBA" id="ARBA00004123"/>
    </source>
</evidence>
<keyword evidence="9" id="KW-1185">Reference proteome</keyword>
<dbReference type="AlphaFoldDB" id="A0AA39A0L6"/>
<evidence type="ECO:0000256" key="2">
    <source>
        <dbReference type="ARBA" id="ARBA00023015"/>
    </source>
</evidence>
<evidence type="ECO:0000256" key="5">
    <source>
        <dbReference type="ARBA" id="ARBA00023242"/>
    </source>
</evidence>
<feature type="region of interest" description="Disordered" evidence="6">
    <location>
        <begin position="1"/>
        <end position="46"/>
    </location>
</feature>
<organism evidence="8 9">
    <name type="scientific">Vitis rotundifolia</name>
    <name type="common">Muscadine grape</name>
    <dbReference type="NCBI Taxonomy" id="103349"/>
    <lineage>
        <taxon>Eukaryota</taxon>
        <taxon>Viridiplantae</taxon>
        <taxon>Streptophyta</taxon>
        <taxon>Embryophyta</taxon>
        <taxon>Tracheophyta</taxon>
        <taxon>Spermatophyta</taxon>
        <taxon>Magnoliopsida</taxon>
        <taxon>eudicotyledons</taxon>
        <taxon>Gunneridae</taxon>
        <taxon>Pentapetalae</taxon>
        <taxon>rosids</taxon>
        <taxon>Vitales</taxon>
        <taxon>Vitaceae</taxon>
        <taxon>Viteae</taxon>
        <taxon>Vitis</taxon>
    </lineage>
</organism>